<evidence type="ECO:0000313" key="2">
    <source>
        <dbReference type="EMBL" id="CAF0955166.1"/>
    </source>
</evidence>
<gene>
    <name evidence="2" type="ORF">OXX778_LOCUS14156</name>
</gene>
<dbReference type="InterPro" id="IPR025476">
    <property type="entry name" value="Helitron_helicase-like"/>
</dbReference>
<dbReference type="OrthoDB" id="10064798at2759"/>
<dbReference type="Pfam" id="PF14214">
    <property type="entry name" value="Helitron_like_N"/>
    <property type="match status" value="1"/>
</dbReference>
<comment type="caution">
    <text evidence="2">The sequence shown here is derived from an EMBL/GenBank/DDBJ whole genome shotgun (WGS) entry which is preliminary data.</text>
</comment>
<protein>
    <recommendedName>
        <fullName evidence="1">Helitron helicase-like domain-containing protein</fullName>
    </recommendedName>
</protein>
<proteinExistence type="predicted"/>
<keyword evidence="3" id="KW-1185">Reference proteome</keyword>
<dbReference type="AlphaFoldDB" id="A0A814DNB0"/>
<name>A0A814DNB0_9BILA</name>
<feature type="domain" description="Helitron helicase-like" evidence="1">
    <location>
        <begin position="112"/>
        <end position="226"/>
    </location>
</feature>
<sequence length="370" mass="43392">MRSEWFDNYGSSELPRNFIVNEDDRLEMKLIKIKQVENFGINGLDDTSLTLGAENNEIRDNENSSSANNNENDEQTMILDMDELAIQIAPETKQQCFCVLFDRVHNIVNGRNGIECSIRQLGCPSFFITFSPAEVDWEELIGILVKIKEKRDISLNEARNEVSRERKIDLVSKDPITVARYFENRMGELLKYCFRSISGPFNPHSVVDFFWRVEFQNRGSPHIHMLTWHKDAPKYEKGDLDNNKQCAEFIDKYITVSKPFDNIVREEDCIENLAYDLKQVNIRNQIHEHKDNFKKIDSETNIRLCKYSFPWPILTETIILEPLDRDKIDENEKMKIKTNYFKIRQHLEEAYQLCKSSRVETTLDMLLSGL</sequence>
<evidence type="ECO:0000313" key="3">
    <source>
        <dbReference type="Proteomes" id="UP000663879"/>
    </source>
</evidence>
<dbReference type="EMBL" id="CAJNOC010002856">
    <property type="protein sequence ID" value="CAF0955166.1"/>
    <property type="molecule type" value="Genomic_DNA"/>
</dbReference>
<dbReference type="Proteomes" id="UP000663879">
    <property type="component" value="Unassembled WGS sequence"/>
</dbReference>
<accession>A0A814DNB0</accession>
<reference evidence="2" key="1">
    <citation type="submission" date="2021-02" db="EMBL/GenBank/DDBJ databases">
        <authorList>
            <person name="Nowell W R."/>
        </authorList>
    </citation>
    <scope>NUCLEOTIDE SEQUENCE</scope>
    <source>
        <strain evidence="2">Ploen Becks lab</strain>
    </source>
</reference>
<organism evidence="2 3">
    <name type="scientific">Brachionus calyciflorus</name>
    <dbReference type="NCBI Taxonomy" id="104777"/>
    <lineage>
        <taxon>Eukaryota</taxon>
        <taxon>Metazoa</taxon>
        <taxon>Spiralia</taxon>
        <taxon>Gnathifera</taxon>
        <taxon>Rotifera</taxon>
        <taxon>Eurotatoria</taxon>
        <taxon>Monogononta</taxon>
        <taxon>Pseudotrocha</taxon>
        <taxon>Ploima</taxon>
        <taxon>Brachionidae</taxon>
        <taxon>Brachionus</taxon>
    </lineage>
</organism>
<evidence type="ECO:0000259" key="1">
    <source>
        <dbReference type="Pfam" id="PF14214"/>
    </source>
</evidence>
<feature type="non-terminal residue" evidence="2">
    <location>
        <position position="1"/>
    </location>
</feature>